<dbReference type="CDD" id="cd22157">
    <property type="entry name" value="F-box_AtFBW1-like"/>
    <property type="match status" value="1"/>
</dbReference>
<dbReference type="PANTHER" id="PTHR31672">
    <property type="entry name" value="BNACNNG10540D PROTEIN"/>
    <property type="match status" value="1"/>
</dbReference>
<dbReference type="Pfam" id="PF00646">
    <property type="entry name" value="F-box"/>
    <property type="match status" value="1"/>
</dbReference>
<keyword evidence="3" id="KW-1185">Reference proteome</keyword>
<dbReference type="InterPro" id="IPR006527">
    <property type="entry name" value="F-box-assoc_dom_typ1"/>
</dbReference>
<protein>
    <recommendedName>
        <fullName evidence="1">F-box domain-containing protein</fullName>
    </recommendedName>
</protein>
<reference evidence="2 3" key="2">
    <citation type="submission" date="2020-07" db="EMBL/GenBank/DDBJ databases">
        <title>Genome assembly of wild tea tree DASZ reveals pedigree and selection history of tea varieties.</title>
        <authorList>
            <person name="Zhang W."/>
        </authorList>
    </citation>
    <scope>NUCLEOTIDE SEQUENCE [LARGE SCALE GENOMIC DNA]</scope>
    <source>
        <strain evidence="3">cv. G240</strain>
        <tissue evidence="2">Leaf</tissue>
    </source>
</reference>
<reference evidence="3" key="1">
    <citation type="journal article" date="2020" name="Nat. Commun.">
        <title>Genome assembly of wild tea tree DASZ reveals pedigree and selection history of tea varieties.</title>
        <authorList>
            <person name="Zhang W."/>
            <person name="Zhang Y."/>
            <person name="Qiu H."/>
            <person name="Guo Y."/>
            <person name="Wan H."/>
            <person name="Zhang X."/>
            <person name="Scossa F."/>
            <person name="Alseekh S."/>
            <person name="Zhang Q."/>
            <person name="Wang P."/>
            <person name="Xu L."/>
            <person name="Schmidt M.H."/>
            <person name="Jia X."/>
            <person name="Li D."/>
            <person name="Zhu A."/>
            <person name="Guo F."/>
            <person name="Chen W."/>
            <person name="Ni D."/>
            <person name="Usadel B."/>
            <person name="Fernie A.R."/>
            <person name="Wen W."/>
        </authorList>
    </citation>
    <scope>NUCLEOTIDE SEQUENCE [LARGE SCALE GENOMIC DNA]</scope>
    <source>
        <strain evidence="3">cv. G240</strain>
    </source>
</reference>
<feature type="domain" description="F-box" evidence="1">
    <location>
        <begin position="1"/>
        <end position="43"/>
    </location>
</feature>
<dbReference type="PROSITE" id="PS50181">
    <property type="entry name" value="FBOX"/>
    <property type="match status" value="1"/>
</dbReference>
<proteinExistence type="predicted"/>
<dbReference type="EMBL" id="JACBKZ010000013">
    <property type="protein sequence ID" value="KAF5935792.1"/>
    <property type="molecule type" value="Genomic_DNA"/>
</dbReference>
<dbReference type="SMART" id="SM00256">
    <property type="entry name" value="FBOX"/>
    <property type="match status" value="1"/>
</dbReference>
<dbReference type="InterPro" id="IPR050796">
    <property type="entry name" value="SCF_F-box_component"/>
</dbReference>
<dbReference type="PANTHER" id="PTHR31672:SF13">
    <property type="entry name" value="F-BOX PROTEIN CPR30-LIKE"/>
    <property type="match status" value="1"/>
</dbReference>
<evidence type="ECO:0000313" key="3">
    <source>
        <dbReference type="Proteomes" id="UP000593564"/>
    </source>
</evidence>
<dbReference type="NCBIfam" id="TIGR01640">
    <property type="entry name" value="F_box_assoc_1"/>
    <property type="match status" value="1"/>
</dbReference>
<dbReference type="AlphaFoldDB" id="A0A7J7G4W7"/>
<dbReference type="InterPro" id="IPR036047">
    <property type="entry name" value="F-box-like_dom_sf"/>
</dbReference>
<dbReference type="Pfam" id="PF07734">
    <property type="entry name" value="FBA_1"/>
    <property type="match status" value="1"/>
</dbReference>
<dbReference type="Proteomes" id="UP000593564">
    <property type="component" value="Unassembled WGS sequence"/>
</dbReference>
<sequence>MSSLPEEVLADILSRLPVKQLLRFRSVSSLWRALIDSSDFVKLHLNRSIETKNNLSLILRDNHRLYSIEFDSLSSAVTAVQLDHHPLRCQDYGTEVWGSCNGLLCLANALDTLVLWNPSNRNSRRLPHAAVEFQNLSKYYENRIYGFGYDSGSDDYKVVRIVAIKGVNDDYFDYEVKVYSLKSNSWHRAKKFPHFPNLKKSGGALAGGALHWVVTEELEVYTAGLIVSFDLCREEYGFVPQPDYSDMNFFMSVQELEGCLSVLCYYYLAGVHLWVMKDYGVKESWTKLVTVAEPGVVRPPPYMRPLVYSKNGGERLLEQDMEGLLWYDLKRKRVVKNVVIHGIEELVQVEMCVGSLVPINSGVGESESKKQEDRDEKKIMDFNCVASLEFLSFNGWLVALVLWEALQVSVRYGTYTPTRFTNPTGTESLEAPRSLLITEDPVAKIPTNCNISVLYVLVNFEHHIKYSTKLFYCIYIGLSLDGSTKSSFV</sequence>
<gene>
    <name evidence="2" type="ORF">HYC85_026921</name>
</gene>
<name>A0A7J7G4W7_CAMSI</name>
<dbReference type="SUPFAM" id="SSF81383">
    <property type="entry name" value="F-box domain"/>
    <property type="match status" value="1"/>
</dbReference>
<dbReference type="InterPro" id="IPR001810">
    <property type="entry name" value="F-box_dom"/>
</dbReference>
<organism evidence="2 3">
    <name type="scientific">Camellia sinensis</name>
    <name type="common">Tea plant</name>
    <name type="synonym">Thea sinensis</name>
    <dbReference type="NCBI Taxonomy" id="4442"/>
    <lineage>
        <taxon>Eukaryota</taxon>
        <taxon>Viridiplantae</taxon>
        <taxon>Streptophyta</taxon>
        <taxon>Embryophyta</taxon>
        <taxon>Tracheophyta</taxon>
        <taxon>Spermatophyta</taxon>
        <taxon>Magnoliopsida</taxon>
        <taxon>eudicotyledons</taxon>
        <taxon>Gunneridae</taxon>
        <taxon>Pentapetalae</taxon>
        <taxon>asterids</taxon>
        <taxon>Ericales</taxon>
        <taxon>Theaceae</taxon>
        <taxon>Camellia</taxon>
    </lineage>
</organism>
<comment type="caution">
    <text evidence="2">The sequence shown here is derived from an EMBL/GenBank/DDBJ whole genome shotgun (WGS) entry which is preliminary data.</text>
</comment>
<accession>A0A7J7G4W7</accession>
<dbReference type="Gene3D" id="1.20.1280.50">
    <property type="match status" value="1"/>
</dbReference>
<evidence type="ECO:0000259" key="1">
    <source>
        <dbReference type="PROSITE" id="PS50181"/>
    </source>
</evidence>
<dbReference type="InterPro" id="IPR017451">
    <property type="entry name" value="F-box-assoc_interact_dom"/>
</dbReference>
<evidence type="ECO:0000313" key="2">
    <source>
        <dbReference type="EMBL" id="KAF5935792.1"/>
    </source>
</evidence>